<dbReference type="SUPFAM" id="SSF56784">
    <property type="entry name" value="HAD-like"/>
    <property type="match status" value="1"/>
</dbReference>
<dbReference type="EMBL" id="CP036339">
    <property type="protein sequence ID" value="QDT71099.1"/>
    <property type="molecule type" value="Genomic_DNA"/>
</dbReference>
<reference evidence="11 12" key="1">
    <citation type="submission" date="2019-02" db="EMBL/GenBank/DDBJ databases">
        <title>Deep-cultivation of Planctomycetes and their phenomic and genomic characterization uncovers novel biology.</title>
        <authorList>
            <person name="Wiegand S."/>
            <person name="Jogler M."/>
            <person name="Boedeker C."/>
            <person name="Pinto D."/>
            <person name="Vollmers J."/>
            <person name="Rivas-Marin E."/>
            <person name="Kohn T."/>
            <person name="Peeters S.H."/>
            <person name="Heuer A."/>
            <person name="Rast P."/>
            <person name="Oberbeckmann S."/>
            <person name="Bunk B."/>
            <person name="Jeske O."/>
            <person name="Meyerdierks A."/>
            <person name="Storesund J.E."/>
            <person name="Kallscheuer N."/>
            <person name="Luecker S."/>
            <person name="Lage O.M."/>
            <person name="Pohl T."/>
            <person name="Merkel B.J."/>
            <person name="Hornburger P."/>
            <person name="Mueller R.-W."/>
            <person name="Bruemmer F."/>
            <person name="Labrenz M."/>
            <person name="Spormann A.M."/>
            <person name="Op den Camp H."/>
            <person name="Overmann J."/>
            <person name="Amann R."/>
            <person name="Jetten M.S.M."/>
            <person name="Mascher T."/>
            <person name="Medema M.H."/>
            <person name="Devos D.P."/>
            <person name="Kaster A.-K."/>
            <person name="Ovreas L."/>
            <person name="Rohde M."/>
            <person name="Galperin M.Y."/>
            <person name="Jogler C."/>
        </authorList>
    </citation>
    <scope>NUCLEOTIDE SEQUENCE [LARGE SCALE GENOMIC DNA]</scope>
    <source>
        <strain evidence="11 12">I41</strain>
    </source>
</reference>
<evidence type="ECO:0000256" key="3">
    <source>
        <dbReference type="ARBA" id="ARBA00022553"/>
    </source>
</evidence>
<dbReference type="InterPro" id="IPR023214">
    <property type="entry name" value="HAD_sf"/>
</dbReference>
<dbReference type="InterPro" id="IPR051600">
    <property type="entry name" value="Beta-PGM-like"/>
</dbReference>
<dbReference type="NCBIfam" id="TIGR01549">
    <property type="entry name" value="HAD-SF-IA-v1"/>
    <property type="match status" value="1"/>
</dbReference>
<evidence type="ECO:0000256" key="7">
    <source>
        <dbReference type="ARBA" id="ARBA00023277"/>
    </source>
</evidence>
<comment type="cofactor">
    <cofactor evidence="1">
        <name>Mg(2+)</name>
        <dbReference type="ChEBI" id="CHEBI:18420"/>
    </cofactor>
</comment>
<keyword evidence="3" id="KW-0597">Phosphoprotein</keyword>
<dbReference type="KEGG" id="llh:I41_02540"/>
<sequence>MPTQLAVIFDVDGVLTDSYLPHYKSWERMFAEIGVAFSDEQFRSTFGRTNRDIFAQLYPGEQMTAARAQELGDKKEYFYREIISENFTPLPGAVELIDALAAAGFKLAVGSSGPPENVRLTLEKLGRAERFDAMVTGADVTHGKPNPEVFLKAAEWLGVPPAQCAVIEDAPQGIEAANAAGMTSIAVLGTTTREKLSHATFVAEGHHELSPARIAELIERGATR</sequence>
<comment type="catalytic activity">
    <reaction evidence="8">
        <text>beta-D-glucose 1-phosphate = beta-D-glucose 6-phosphate</text>
        <dbReference type="Rhea" id="RHEA:20113"/>
        <dbReference type="ChEBI" id="CHEBI:57684"/>
        <dbReference type="ChEBI" id="CHEBI:58247"/>
        <dbReference type="EC" id="5.4.2.6"/>
    </reaction>
</comment>
<keyword evidence="12" id="KW-1185">Reference proteome</keyword>
<keyword evidence="4" id="KW-0479">Metal-binding</keyword>
<dbReference type="NCBIfam" id="TIGR02009">
    <property type="entry name" value="PGMB-YQAB-SF"/>
    <property type="match status" value="1"/>
</dbReference>
<keyword evidence="7" id="KW-0119">Carbohydrate metabolism</keyword>
<evidence type="ECO:0000256" key="10">
    <source>
        <dbReference type="ARBA" id="ARBA00044991"/>
    </source>
</evidence>
<evidence type="ECO:0000256" key="2">
    <source>
        <dbReference type="ARBA" id="ARBA00006171"/>
    </source>
</evidence>
<dbReference type="PANTHER" id="PTHR46193">
    <property type="entry name" value="6-PHOSPHOGLUCONATE PHOSPHATASE"/>
    <property type="match status" value="1"/>
</dbReference>
<evidence type="ECO:0000256" key="1">
    <source>
        <dbReference type="ARBA" id="ARBA00001946"/>
    </source>
</evidence>
<dbReference type="InterPro" id="IPR041492">
    <property type="entry name" value="HAD_2"/>
</dbReference>
<dbReference type="RefSeq" id="WP_145430198.1">
    <property type="nucleotide sequence ID" value="NZ_CP036339.1"/>
</dbReference>
<dbReference type="Gene3D" id="3.40.50.1000">
    <property type="entry name" value="HAD superfamily/HAD-like"/>
    <property type="match status" value="1"/>
</dbReference>
<keyword evidence="5" id="KW-0460">Magnesium</keyword>
<evidence type="ECO:0000256" key="9">
    <source>
        <dbReference type="ARBA" id="ARBA00044968"/>
    </source>
</evidence>
<evidence type="ECO:0000313" key="12">
    <source>
        <dbReference type="Proteomes" id="UP000317909"/>
    </source>
</evidence>
<keyword evidence="6 11" id="KW-0413">Isomerase</keyword>
<dbReference type="Pfam" id="PF13419">
    <property type="entry name" value="HAD_2"/>
    <property type="match status" value="1"/>
</dbReference>
<dbReference type="NCBIfam" id="TIGR01509">
    <property type="entry name" value="HAD-SF-IA-v3"/>
    <property type="match status" value="1"/>
</dbReference>
<dbReference type="AlphaFoldDB" id="A0A517TRV5"/>
<protein>
    <recommendedName>
        <fullName evidence="10">Beta-phosphoglucomutase</fullName>
        <ecNumber evidence="9">5.4.2.6</ecNumber>
    </recommendedName>
</protein>
<proteinExistence type="inferred from homology"/>
<evidence type="ECO:0000313" key="11">
    <source>
        <dbReference type="EMBL" id="QDT71099.1"/>
    </source>
</evidence>
<name>A0A517TRV5_9BACT</name>
<dbReference type="SFLD" id="SFLDG01135">
    <property type="entry name" value="C1.5.6:_HAD__Beta-PGM__Phospha"/>
    <property type="match status" value="1"/>
</dbReference>
<accession>A0A517TRV5</accession>
<dbReference type="CDD" id="cd07505">
    <property type="entry name" value="HAD_BPGM-like"/>
    <property type="match status" value="1"/>
</dbReference>
<dbReference type="GO" id="GO:0008801">
    <property type="term" value="F:beta-phosphoglucomutase activity"/>
    <property type="evidence" value="ECO:0007669"/>
    <property type="project" value="UniProtKB-EC"/>
</dbReference>
<dbReference type="SFLD" id="SFLDG01129">
    <property type="entry name" value="C1.5:_HAD__Beta-PGM__Phosphata"/>
    <property type="match status" value="1"/>
</dbReference>
<evidence type="ECO:0000256" key="5">
    <source>
        <dbReference type="ARBA" id="ARBA00022842"/>
    </source>
</evidence>
<dbReference type="InterPro" id="IPR023198">
    <property type="entry name" value="PGP-like_dom2"/>
</dbReference>
<evidence type="ECO:0000256" key="6">
    <source>
        <dbReference type="ARBA" id="ARBA00023235"/>
    </source>
</evidence>
<dbReference type="GO" id="GO:0046872">
    <property type="term" value="F:metal ion binding"/>
    <property type="evidence" value="ECO:0007669"/>
    <property type="project" value="UniProtKB-KW"/>
</dbReference>
<evidence type="ECO:0000256" key="4">
    <source>
        <dbReference type="ARBA" id="ARBA00022723"/>
    </source>
</evidence>
<comment type="similarity">
    <text evidence="2">Belongs to the HAD-like hydrolase superfamily. CbbY/CbbZ/Gph/YieH family.</text>
</comment>
<dbReference type="InterPro" id="IPR010976">
    <property type="entry name" value="B-phosphoglucomutase_hydrolase"/>
</dbReference>
<dbReference type="Gene3D" id="1.10.150.240">
    <property type="entry name" value="Putative phosphatase, domain 2"/>
    <property type="match status" value="1"/>
</dbReference>
<evidence type="ECO:0000256" key="8">
    <source>
        <dbReference type="ARBA" id="ARBA00044926"/>
    </source>
</evidence>
<organism evidence="11 12">
    <name type="scientific">Lacipirellula limnantheis</name>
    <dbReference type="NCBI Taxonomy" id="2528024"/>
    <lineage>
        <taxon>Bacteria</taxon>
        <taxon>Pseudomonadati</taxon>
        <taxon>Planctomycetota</taxon>
        <taxon>Planctomycetia</taxon>
        <taxon>Pirellulales</taxon>
        <taxon>Lacipirellulaceae</taxon>
        <taxon>Lacipirellula</taxon>
    </lineage>
</organism>
<dbReference type="EC" id="5.4.2.6" evidence="9"/>
<gene>
    <name evidence="11" type="primary">yvdM</name>
    <name evidence="11" type="ORF">I41_02540</name>
</gene>
<dbReference type="InterPro" id="IPR036412">
    <property type="entry name" value="HAD-like_sf"/>
</dbReference>
<dbReference type="InterPro" id="IPR006439">
    <property type="entry name" value="HAD-SF_hydro_IA"/>
</dbReference>
<dbReference type="SFLD" id="SFLDS00003">
    <property type="entry name" value="Haloacid_Dehalogenase"/>
    <property type="match status" value="1"/>
</dbReference>
<dbReference type="OrthoDB" id="9797743at2"/>
<dbReference type="Proteomes" id="UP000317909">
    <property type="component" value="Chromosome"/>
</dbReference>
<dbReference type="PANTHER" id="PTHR46193:SF18">
    <property type="entry name" value="HEXITOL PHOSPHATASE B"/>
    <property type="match status" value="1"/>
</dbReference>